<dbReference type="GO" id="GO:0003677">
    <property type="term" value="F:DNA binding"/>
    <property type="evidence" value="ECO:0007669"/>
    <property type="project" value="UniProtKB-KW"/>
</dbReference>
<evidence type="ECO:0000256" key="2">
    <source>
        <dbReference type="ARBA" id="ARBA00023015"/>
    </source>
</evidence>
<evidence type="ECO:0000256" key="4">
    <source>
        <dbReference type="ARBA" id="ARBA00023163"/>
    </source>
</evidence>
<dbReference type="PANTHER" id="PTHR30346">
    <property type="entry name" value="TRANSCRIPTIONAL DUAL REGULATOR HCAR-RELATED"/>
    <property type="match status" value="1"/>
</dbReference>
<dbReference type="InterPro" id="IPR000847">
    <property type="entry name" value="LysR_HTH_N"/>
</dbReference>
<dbReference type="Gene3D" id="1.10.10.10">
    <property type="entry name" value="Winged helix-like DNA-binding domain superfamily/Winged helix DNA-binding domain"/>
    <property type="match status" value="1"/>
</dbReference>
<dbReference type="Pfam" id="PF00126">
    <property type="entry name" value="HTH_1"/>
    <property type="match status" value="1"/>
</dbReference>
<evidence type="ECO:0000313" key="6">
    <source>
        <dbReference type="EMBL" id="AWV22048.1"/>
    </source>
</evidence>
<keyword evidence="3" id="KW-0238">DNA-binding</keyword>
<gene>
    <name evidence="6" type="ORF">RADP37_01114</name>
</gene>
<dbReference type="FunFam" id="1.10.10.10:FF:000001">
    <property type="entry name" value="LysR family transcriptional regulator"/>
    <property type="match status" value="1"/>
</dbReference>
<dbReference type="GO" id="GO:0032993">
    <property type="term" value="C:protein-DNA complex"/>
    <property type="evidence" value="ECO:0007669"/>
    <property type="project" value="TreeGrafter"/>
</dbReference>
<dbReference type="Gene3D" id="3.40.190.10">
    <property type="entry name" value="Periplasmic binding protein-like II"/>
    <property type="match status" value="2"/>
</dbReference>
<comment type="similarity">
    <text evidence="1">Belongs to the LysR transcriptional regulatory family.</text>
</comment>
<evidence type="ECO:0000259" key="5">
    <source>
        <dbReference type="PROSITE" id="PS50931"/>
    </source>
</evidence>
<dbReference type="EMBL" id="CP025189">
    <property type="protein sequence ID" value="AWV22048.1"/>
    <property type="molecule type" value="Genomic_DNA"/>
</dbReference>
<evidence type="ECO:0000256" key="3">
    <source>
        <dbReference type="ARBA" id="ARBA00023125"/>
    </source>
</evidence>
<dbReference type="PRINTS" id="PR00039">
    <property type="entry name" value="HTHLYSR"/>
</dbReference>
<sequence>MTRMTNRRFECFVAAARELHIGRAAERLGIAQPALSQQIRALEQSVGARLLRRVGRGIALTEAGAAFLPEAAAALEQEARAVHVARRAARGELGEISIGYVNTAMLGPELPTLLSAFRRSVPDARIDLQEISVQDQLPALEQRRLDLAVVREPVGILPPEYQARPFSRDALLAAVMPSLAERLPRPLPLEALAEQPFIALRDPQGMGLGHRLWQLCQGAGFTPRIELRVNNATSILGLVAAGFGVSLMPAVLRRIGMAGVALLELEGSEAHTGLAIVHRPADISPLKLRFLAHLPPGGEGFPQPEVIV</sequence>
<proteinExistence type="inferred from homology"/>
<dbReference type="AlphaFoldDB" id="A0A4Y1MVQ4"/>
<dbReference type="PROSITE" id="PS50931">
    <property type="entry name" value="HTH_LYSR"/>
    <property type="match status" value="1"/>
</dbReference>
<dbReference type="PANTHER" id="PTHR30346:SF17">
    <property type="entry name" value="LYSR FAMILY TRANSCRIPTIONAL REGULATOR"/>
    <property type="match status" value="1"/>
</dbReference>
<protein>
    <submittedName>
        <fullName evidence="6">Transcriptional regulator, LysR family</fullName>
    </submittedName>
</protein>
<keyword evidence="4" id="KW-0804">Transcription</keyword>
<organism evidence="6">
    <name type="scientific">Roseomonas mucosa</name>
    <dbReference type="NCBI Taxonomy" id="207340"/>
    <lineage>
        <taxon>Bacteria</taxon>
        <taxon>Pseudomonadati</taxon>
        <taxon>Pseudomonadota</taxon>
        <taxon>Alphaproteobacteria</taxon>
        <taxon>Acetobacterales</taxon>
        <taxon>Roseomonadaceae</taxon>
        <taxon>Roseomonas</taxon>
    </lineage>
</organism>
<dbReference type="GO" id="GO:0003700">
    <property type="term" value="F:DNA-binding transcription factor activity"/>
    <property type="evidence" value="ECO:0007669"/>
    <property type="project" value="InterPro"/>
</dbReference>
<reference evidence="6" key="1">
    <citation type="submission" date="2017-12" db="EMBL/GenBank/DDBJ databases">
        <authorList>
            <person name="Martens C."/>
            <person name="Dahlstrom E."/>
            <person name="Barbian K."/>
            <person name="Sykora L."/>
            <person name="Ricklefs S."/>
            <person name="Bruno D."/>
            <person name="Anzick I."/>
            <person name="Myles I."/>
            <person name="Datta S.K."/>
        </authorList>
    </citation>
    <scope>NUCLEOTIDE SEQUENCE</scope>
    <source>
        <strain evidence="6">AD2</strain>
    </source>
</reference>
<dbReference type="InterPro" id="IPR036390">
    <property type="entry name" value="WH_DNA-bd_sf"/>
</dbReference>
<name>A0A4Y1MVQ4_9PROT</name>
<dbReference type="InterPro" id="IPR005119">
    <property type="entry name" value="LysR_subst-bd"/>
</dbReference>
<feature type="domain" description="HTH lysR-type" evidence="5">
    <location>
        <begin position="4"/>
        <end position="61"/>
    </location>
</feature>
<dbReference type="CDD" id="cd08414">
    <property type="entry name" value="PBP2_LTTR_aromatics_like"/>
    <property type="match status" value="1"/>
</dbReference>
<evidence type="ECO:0000256" key="1">
    <source>
        <dbReference type="ARBA" id="ARBA00009437"/>
    </source>
</evidence>
<dbReference type="SUPFAM" id="SSF53850">
    <property type="entry name" value="Periplasmic binding protein-like II"/>
    <property type="match status" value="1"/>
</dbReference>
<accession>A0A4Y1MVQ4</accession>
<keyword evidence="2" id="KW-0805">Transcription regulation</keyword>
<dbReference type="SUPFAM" id="SSF46785">
    <property type="entry name" value="Winged helix' DNA-binding domain"/>
    <property type="match status" value="1"/>
</dbReference>
<dbReference type="Pfam" id="PF03466">
    <property type="entry name" value="LysR_substrate"/>
    <property type="match status" value="1"/>
</dbReference>
<dbReference type="InterPro" id="IPR036388">
    <property type="entry name" value="WH-like_DNA-bd_sf"/>
</dbReference>
<dbReference type="OrthoDB" id="7282659at2"/>